<reference evidence="2 3" key="2">
    <citation type="submission" date="2018-11" db="EMBL/GenBank/DDBJ databases">
        <authorList>
            <consortium name="Pathogen Informatics"/>
        </authorList>
    </citation>
    <scope>NUCLEOTIDE SEQUENCE [LARGE SCALE GENOMIC DNA]</scope>
</reference>
<name>A0A0M3KA99_ANISI</name>
<feature type="chain" id="PRO_5043121335" evidence="1">
    <location>
        <begin position="22"/>
        <end position="119"/>
    </location>
</feature>
<keyword evidence="1" id="KW-0732">Signal</keyword>
<evidence type="ECO:0000313" key="2">
    <source>
        <dbReference type="EMBL" id="VDK60037.1"/>
    </source>
</evidence>
<dbReference type="EMBL" id="UYRR01033965">
    <property type="protein sequence ID" value="VDK60037.1"/>
    <property type="molecule type" value="Genomic_DNA"/>
</dbReference>
<dbReference type="AlphaFoldDB" id="A0A0M3KA99"/>
<protein>
    <submittedName>
        <fullName evidence="4">Secreted protein</fullName>
    </submittedName>
</protein>
<sequence length="119" mass="13741">MAKVFLIFSIIFSIRIPFTEKRDDIKTGYTPVHARAFDEMQAYLQFYDGLDPVLLYVIITARDGGSMNRLAHLNQTVALIDRVGKGFPVRNLTFYDICKSFCDANEPVLQYRVNLSFFF</sequence>
<organism evidence="4">
    <name type="scientific">Anisakis simplex</name>
    <name type="common">Herring worm</name>
    <dbReference type="NCBI Taxonomy" id="6269"/>
    <lineage>
        <taxon>Eukaryota</taxon>
        <taxon>Metazoa</taxon>
        <taxon>Ecdysozoa</taxon>
        <taxon>Nematoda</taxon>
        <taxon>Chromadorea</taxon>
        <taxon>Rhabditida</taxon>
        <taxon>Spirurina</taxon>
        <taxon>Ascaridomorpha</taxon>
        <taxon>Ascaridoidea</taxon>
        <taxon>Anisakidae</taxon>
        <taxon>Anisakis</taxon>
        <taxon>Anisakis simplex complex</taxon>
    </lineage>
</organism>
<reference evidence="4" key="1">
    <citation type="submission" date="2017-02" db="UniProtKB">
        <authorList>
            <consortium name="WormBaseParasite"/>
        </authorList>
    </citation>
    <scope>IDENTIFICATION</scope>
</reference>
<proteinExistence type="predicted"/>
<dbReference type="Proteomes" id="UP000267096">
    <property type="component" value="Unassembled WGS sequence"/>
</dbReference>
<evidence type="ECO:0000313" key="4">
    <source>
        <dbReference type="WBParaSite" id="ASIM_0001789501-mRNA-1"/>
    </source>
</evidence>
<evidence type="ECO:0000256" key="1">
    <source>
        <dbReference type="SAM" id="SignalP"/>
    </source>
</evidence>
<keyword evidence="3" id="KW-1185">Reference proteome</keyword>
<gene>
    <name evidence="2" type="ORF">ASIM_LOCUS17297</name>
</gene>
<dbReference type="WBParaSite" id="ASIM_0001789501-mRNA-1">
    <property type="protein sequence ID" value="ASIM_0001789501-mRNA-1"/>
    <property type="gene ID" value="ASIM_0001789501"/>
</dbReference>
<evidence type="ECO:0000313" key="3">
    <source>
        <dbReference type="Proteomes" id="UP000267096"/>
    </source>
</evidence>
<accession>A0A0M3KA99</accession>
<dbReference type="OrthoDB" id="6510177at2759"/>
<feature type="signal peptide" evidence="1">
    <location>
        <begin position="1"/>
        <end position="21"/>
    </location>
</feature>